<dbReference type="EMBL" id="JAKNGE010000037">
    <property type="protein sequence ID" value="MCG4748442.1"/>
    <property type="molecule type" value="Genomic_DNA"/>
</dbReference>
<accession>A0AAW5C2X7</accession>
<gene>
    <name evidence="1" type="ORF">L0N08_23765</name>
</gene>
<protein>
    <submittedName>
        <fullName evidence="1">Uncharacterized protein</fullName>
    </submittedName>
</protein>
<dbReference type="Proteomes" id="UP001299608">
    <property type="component" value="Unassembled WGS sequence"/>
</dbReference>
<proteinExistence type="predicted"/>
<dbReference type="RefSeq" id="WP_227117217.1">
    <property type="nucleotide sequence ID" value="NZ_JAJCID010000047.1"/>
</dbReference>
<evidence type="ECO:0000313" key="1">
    <source>
        <dbReference type="EMBL" id="MCG4748442.1"/>
    </source>
</evidence>
<evidence type="ECO:0000313" key="2">
    <source>
        <dbReference type="Proteomes" id="UP001299608"/>
    </source>
</evidence>
<organism evidence="1 2">
    <name type="scientific">Enterocloster aldenensis</name>
    <dbReference type="NCBI Taxonomy" id="358742"/>
    <lineage>
        <taxon>Bacteria</taxon>
        <taxon>Bacillati</taxon>
        <taxon>Bacillota</taxon>
        <taxon>Clostridia</taxon>
        <taxon>Lachnospirales</taxon>
        <taxon>Lachnospiraceae</taxon>
        <taxon>Enterocloster</taxon>
    </lineage>
</organism>
<sequence>MIDYGKARLAVIGMGWIGEYMVPCYERLLGNGHASRILAVKATDRRLEELRKRYRFEVMAGDCLERLKALRPAFLVLSVRPYEMEGVVEGTVKPYIGYLRDQGAAMPLIFSFAPSPPPKWYTQTLGDDVRTVCVLPAMETSIGGVDVYSLACSQVTYDQGIPLCEGHREAVSRFLGPLGSVLWCTPDESMALLSMNITYHMLYPLCFALERHYGAGGCARAAGILYALNCERLRRTGLVMPEPDPDEADKRQLAWLEKGWYEGALDFASGHGRMPDNGLSPNARVLAPRAFELHLLSLRLETRQFLEEKLRDHATPGGMTEKAVKEFTRLWKEMQGSAHGCQVPLEGSESMAYDISYRLAEQVYQKGISLERG</sequence>
<name>A0AAW5C2X7_9FIRM</name>
<dbReference type="Gene3D" id="3.40.50.720">
    <property type="entry name" value="NAD(P)-binding Rossmann-like Domain"/>
    <property type="match status" value="1"/>
</dbReference>
<comment type="caution">
    <text evidence="1">The sequence shown here is derived from an EMBL/GenBank/DDBJ whole genome shotgun (WGS) entry which is preliminary data.</text>
</comment>
<reference evidence="1" key="1">
    <citation type="submission" date="2022-01" db="EMBL/GenBank/DDBJ databases">
        <title>Collection of gut derived symbiotic bacterial strains cultured from healthy donors.</title>
        <authorList>
            <person name="Lin H."/>
            <person name="Kohout C."/>
            <person name="Waligurski E."/>
            <person name="Pamer E.G."/>
        </authorList>
    </citation>
    <scope>NUCLEOTIDE SEQUENCE</scope>
    <source>
        <strain evidence="1">DFI.6.55</strain>
    </source>
</reference>
<dbReference type="AlphaFoldDB" id="A0AAW5C2X7"/>